<dbReference type="InterPro" id="IPR036864">
    <property type="entry name" value="Zn2-C6_fun-type_DNA-bd_sf"/>
</dbReference>
<evidence type="ECO:0000259" key="3">
    <source>
        <dbReference type="PROSITE" id="PS50048"/>
    </source>
</evidence>
<dbReference type="Gene3D" id="4.10.240.10">
    <property type="entry name" value="Zn(2)-C6 fungal-type DNA-binding domain"/>
    <property type="match status" value="1"/>
</dbReference>
<evidence type="ECO:0000256" key="2">
    <source>
        <dbReference type="SAM" id="MobiDB-lite"/>
    </source>
</evidence>
<keyword evidence="1" id="KW-0539">Nucleus</keyword>
<evidence type="ECO:0000313" key="4">
    <source>
        <dbReference type="EMBL" id="PWI71673.1"/>
    </source>
</evidence>
<dbReference type="SMART" id="SM00066">
    <property type="entry name" value="GAL4"/>
    <property type="match status" value="1"/>
</dbReference>
<name>A0A2U3EB32_PURLI</name>
<feature type="domain" description="Zn(2)-C6 fungal-type" evidence="3">
    <location>
        <begin position="271"/>
        <end position="301"/>
    </location>
</feature>
<protein>
    <recommendedName>
        <fullName evidence="3">Zn(2)-C6 fungal-type domain-containing protein</fullName>
    </recommendedName>
</protein>
<dbReference type="PANTHER" id="PTHR47657:SF7">
    <property type="entry name" value="STEROL REGULATORY ELEMENT-BINDING PROTEIN ECM22"/>
    <property type="match status" value="1"/>
</dbReference>
<gene>
    <name evidence="4" type="ORF">PCL_11767</name>
</gene>
<reference evidence="4 5" key="1">
    <citation type="journal article" date="2016" name="Front. Microbiol.">
        <title>Genome and transcriptome sequences reveal the specific parasitism of the nematophagous Purpureocillium lilacinum 36-1.</title>
        <authorList>
            <person name="Xie J."/>
            <person name="Li S."/>
            <person name="Mo C."/>
            <person name="Xiao X."/>
            <person name="Peng D."/>
            <person name="Wang G."/>
            <person name="Xiao Y."/>
        </authorList>
    </citation>
    <scope>NUCLEOTIDE SEQUENCE [LARGE SCALE GENOMIC DNA]</scope>
    <source>
        <strain evidence="4 5">36-1</strain>
    </source>
</reference>
<accession>A0A2U3EB32</accession>
<dbReference type="PROSITE" id="PS00463">
    <property type="entry name" value="ZN2_CY6_FUNGAL_1"/>
    <property type="match status" value="1"/>
</dbReference>
<dbReference type="CDD" id="cd00067">
    <property type="entry name" value="GAL4"/>
    <property type="match status" value="1"/>
</dbReference>
<dbReference type="InterPro" id="IPR052400">
    <property type="entry name" value="Zn2-C6_fungal_TF"/>
</dbReference>
<feature type="compositionally biased region" description="Basic residues" evidence="2">
    <location>
        <begin position="253"/>
        <end position="262"/>
    </location>
</feature>
<comment type="caution">
    <text evidence="4">The sequence shown here is derived from an EMBL/GenBank/DDBJ whole genome shotgun (WGS) entry which is preliminary data.</text>
</comment>
<dbReference type="Pfam" id="PF00172">
    <property type="entry name" value="Zn_clus"/>
    <property type="match status" value="1"/>
</dbReference>
<dbReference type="Proteomes" id="UP000245956">
    <property type="component" value="Unassembled WGS sequence"/>
</dbReference>
<dbReference type="EMBL" id="LCWV01000007">
    <property type="protein sequence ID" value="PWI71673.1"/>
    <property type="molecule type" value="Genomic_DNA"/>
</dbReference>
<evidence type="ECO:0000313" key="5">
    <source>
        <dbReference type="Proteomes" id="UP000245956"/>
    </source>
</evidence>
<feature type="compositionally biased region" description="Polar residues" evidence="2">
    <location>
        <begin position="209"/>
        <end position="219"/>
    </location>
</feature>
<dbReference type="AlphaFoldDB" id="A0A2U3EB32"/>
<dbReference type="InterPro" id="IPR001138">
    <property type="entry name" value="Zn2Cys6_DnaBD"/>
</dbReference>
<evidence type="ECO:0000256" key="1">
    <source>
        <dbReference type="ARBA" id="ARBA00023242"/>
    </source>
</evidence>
<dbReference type="PROSITE" id="PS50048">
    <property type="entry name" value="ZN2_CY6_FUNGAL_2"/>
    <property type="match status" value="1"/>
</dbReference>
<sequence>MLECVMQNKVLVQVLRGNCYEPERLVLYDARRHIDATIARPWRVSKARFSFSSCHVDDWKETVSLSTRRKRRLVARLARRAEGGGRFKDGEWERGSSVRLRRRCPPMGLEFQTPSSPWSRPLPIGRVVVFVAFPHAGASGLIPVWGAAIAYSDLIIIITFLPLHLSRVQPYDLQTSISHPSALQMAVRTTPDSQAGTAERSTRIAEAESLTNDTPSSSPDRVDTNGGDTPGSAQERETTTTATTPDADEERPKKVRRKPIPGKGFRKSRAGCFNCKRRRVKCCETRPGCQSCRRMRLDCVYPTTTALVKPLRSALAASPCKPVVNLDHLRFFQHFLVEAYPPHPYGLSAVWQDVAALSHSASHLVLPLVCLSRSVTNPPGQYDFLAHALLALAAQHLTLFTSSDYSVQALDLRISALQGLNSAFSRPCLTAADGDARCAAAIALTWQSSYMSAPGSLREFLVTMRGWMVVATTMTPEPDKSLFRDFTREAFVGSMRHHVGAEAVDTGNAAQSSDRAGVIDGFLASLEILRPLCGSMMERRYLSALEKLGVLARTSPLDGTFGAAALPYTVDPWLTPREALLQMAPCWALTNKMTEDEFTDFTHPSNHAAQVLLAHFLMLDRALEMHFLEATGSSQFTFCKKVSKVWIANMASSLPVGYEKYMMWPLALATGRL</sequence>
<dbReference type="PANTHER" id="PTHR47657">
    <property type="entry name" value="STEROL REGULATORY ELEMENT-BINDING PROTEIN ECM22"/>
    <property type="match status" value="1"/>
</dbReference>
<organism evidence="4 5">
    <name type="scientific">Purpureocillium lilacinum</name>
    <name type="common">Paecilomyces lilacinus</name>
    <dbReference type="NCBI Taxonomy" id="33203"/>
    <lineage>
        <taxon>Eukaryota</taxon>
        <taxon>Fungi</taxon>
        <taxon>Dikarya</taxon>
        <taxon>Ascomycota</taxon>
        <taxon>Pezizomycotina</taxon>
        <taxon>Sordariomycetes</taxon>
        <taxon>Hypocreomycetidae</taxon>
        <taxon>Hypocreales</taxon>
        <taxon>Ophiocordycipitaceae</taxon>
        <taxon>Purpureocillium</taxon>
    </lineage>
</organism>
<dbReference type="GO" id="GO:0008270">
    <property type="term" value="F:zinc ion binding"/>
    <property type="evidence" value="ECO:0007669"/>
    <property type="project" value="InterPro"/>
</dbReference>
<feature type="region of interest" description="Disordered" evidence="2">
    <location>
        <begin position="187"/>
        <end position="262"/>
    </location>
</feature>
<proteinExistence type="predicted"/>
<dbReference type="GO" id="GO:0000981">
    <property type="term" value="F:DNA-binding transcription factor activity, RNA polymerase II-specific"/>
    <property type="evidence" value="ECO:0007669"/>
    <property type="project" value="InterPro"/>
</dbReference>
<dbReference type="SUPFAM" id="SSF57701">
    <property type="entry name" value="Zn2/Cys6 DNA-binding domain"/>
    <property type="match status" value="1"/>
</dbReference>